<comment type="caution">
    <text evidence="3">The sequence shown here is derived from an EMBL/GenBank/DDBJ whole genome shotgun (WGS) entry which is preliminary data.</text>
</comment>
<dbReference type="InterPro" id="IPR050879">
    <property type="entry name" value="Acyltransferase_3"/>
</dbReference>
<feature type="domain" description="Acyltransferase 3" evidence="2">
    <location>
        <begin position="21"/>
        <end position="315"/>
    </location>
</feature>
<keyword evidence="4" id="KW-1185">Reference proteome</keyword>
<evidence type="ECO:0000256" key="1">
    <source>
        <dbReference type="SAM" id="Phobius"/>
    </source>
</evidence>
<dbReference type="Pfam" id="PF01757">
    <property type="entry name" value="Acyl_transf_3"/>
    <property type="match status" value="1"/>
</dbReference>
<feature type="transmembrane region" description="Helical" evidence="1">
    <location>
        <begin position="21"/>
        <end position="38"/>
    </location>
</feature>
<feature type="transmembrane region" description="Helical" evidence="1">
    <location>
        <begin position="302"/>
        <end position="323"/>
    </location>
</feature>
<dbReference type="EMBL" id="AGQV01000001">
    <property type="protein sequence ID" value="EHH68829.1"/>
    <property type="molecule type" value="Genomic_DNA"/>
</dbReference>
<dbReference type="GO" id="GO:0016747">
    <property type="term" value="F:acyltransferase activity, transferring groups other than amino-acyl groups"/>
    <property type="evidence" value="ECO:0007669"/>
    <property type="project" value="InterPro"/>
</dbReference>
<feature type="transmembrane region" description="Helical" evidence="1">
    <location>
        <begin position="271"/>
        <end position="290"/>
    </location>
</feature>
<dbReference type="AlphaFoldDB" id="G6XF71"/>
<sequence>MAAAILPAPILGVFAYDGGDAVVLFFVISGFLITRRCMDRFGSMEAISSPAFYAHRAARILPCLFLLMSVLACLDQMGLKDFSFNRPTQTLGGAVLAVLTCTFNWYEGWTNHWAPASWDVLWSLSIEEAFYIGFPLLCLLPLRPRIALLLVLIVLGPIDHGHIPSAYEIWREKAYLPGFGALATGILAAMLSQRIHIGRSLAYSLIVLGFAGCCMELIGDMTVWRVLGEWTIWFLSFGGAAMLLAFDALEKMALSTAPSRGLGWLQRMGRLSYEIYLSHMFLVLPAVVLFAERGGRRERSGLMVYVLTVPACVLLGRLIAALWSRPAARFLDRLTEERLPIARPSSAVPR</sequence>
<keyword evidence="1" id="KW-0472">Membrane</keyword>
<feature type="transmembrane region" description="Helical" evidence="1">
    <location>
        <begin position="174"/>
        <end position="191"/>
    </location>
</feature>
<dbReference type="PANTHER" id="PTHR23028:SF53">
    <property type="entry name" value="ACYL_TRANSF_3 DOMAIN-CONTAINING PROTEIN"/>
    <property type="match status" value="1"/>
</dbReference>
<feature type="transmembrane region" description="Helical" evidence="1">
    <location>
        <begin position="130"/>
        <end position="154"/>
    </location>
</feature>
<dbReference type="STRING" id="1088869.GMO_01360"/>
<reference evidence="3 4" key="1">
    <citation type="submission" date="2011-10" db="EMBL/GenBank/DDBJ databases">
        <title>Genome sequence of Gluconobacter morbifer G707, isolated from Drosophila gut.</title>
        <authorList>
            <person name="Lee W.-J."/>
            <person name="Kim E.-K."/>
        </authorList>
    </citation>
    <scope>NUCLEOTIDE SEQUENCE [LARGE SCALE GENOMIC DNA]</scope>
    <source>
        <strain evidence="3 4">G707</strain>
    </source>
</reference>
<dbReference type="eggNOG" id="COG1835">
    <property type="taxonomic scope" value="Bacteria"/>
</dbReference>
<organism evidence="3 4">
    <name type="scientific">Gluconobacter morbifer G707</name>
    <dbReference type="NCBI Taxonomy" id="1088869"/>
    <lineage>
        <taxon>Bacteria</taxon>
        <taxon>Pseudomonadati</taxon>
        <taxon>Pseudomonadota</taxon>
        <taxon>Alphaproteobacteria</taxon>
        <taxon>Acetobacterales</taxon>
        <taxon>Acetobacteraceae</taxon>
        <taxon>Gluconobacter</taxon>
    </lineage>
</organism>
<evidence type="ECO:0000259" key="2">
    <source>
        <dbReference type="Pfam" id="PF01757"/>
    </source>
</evidence>
<gene>
    <name evidence="3" type="ORF">GMO_01360</name>
</gene>
<keyword evidence="1" id="KW-0812">Transmembrane</keyword>
<dbReference type="InterPro" id="IPR002656">
    <property type="entry name" value="Acyl_transf_3_dom"/>
</dbReference>
<dbReference type="GO" id="GO:0016020">
    <property type="term" value="C:membrane"/>
    <property type="evidence" value="ECO:0007669"/>
    <property type="project" value="TreeGrafter"/>
</dbReference>
<dbReference type="PANTHER" id="PTHR23028">
    <property type="entry name" value="ACETYLTRANSFERASE"/>
    <property type="match status" value="1"/>
</dbReference>
<feature type="transmembrane region" description="Helical" evidence="1">
    <location>
        <begin position="230"/>
        <end position="250"/>
    </location>
</feature>
<dbReference type="Proteomes" id="UP000004949">
    <property type="component" value="Unassembled WGS sequence"/>
</dbReference>
<name>G6XF71_9PROT</name>
<dbReference type="GO" id="GO:0000271">
    <property type="term" value="P:polysaccharide biosynthetic process"/>
    <property type="evidence" value="ECO:0007669"/>
    <property type="project" value="TreeGrafter"/>
</dbReference>
<feature type="transmembrane region" description="Helical" evidence="1">
    <location>
        <begin position="59"/>
        <end position="79"/>
    </location>
</feature>
<evidence type="ECO:0000313" key="3">
    <source>
        <dbReference type="EMBL" id="EHH68829.1"/>
    </source>
</evidence>
<protein>
    <recommendedName>
        <fullName evidence="2">Acyltransferase 3 domain-containing protein</fullName>
    </recommendedName>
</protein>
<proteinExistence type="predicted"/>
<feature type="transmembrane region" description="Helical" evidence="1">
    <location>
        <begin position="203"/>
        <end position="224"/>
    </location>
</feature>
<evidence type="ECO:0000313" key="4">
    <source>
        <dbReference type="Proteomes" id="UP000004949"/>
    </source>
</evidence>
<accession>G6XF71</accession>
<keyword evidence="1" id="KW-1133">Transmembrane helix</keyword>
<dbReference type="PATRIC" id="fig|1088869.3.peg.136"/>